<dbReference type="EMBL" id="FNCZ01000002">
    <property type="protein sequence ID" value="SDH32056.1"/>
    <property type="molecule type" value="Genomic_DNA"/>
</dbReference>
<evidence type="ECO:0000313" key="2">
    <source>
        <dbReference type="Proteomes" id="UP000199492"/>
    </source>
</evidence>
<accession>A0A1G8BFN6</accession>
<organism evidence="1 2">
    <name type="scientific">Winogradskyella thalassocola</name>
    <dbReference type="NCBI Taxonomy" id="262004"/>
    <lineage>
        <taxon>Bacteria</taxon>
        <taxon>Pseudomonadati</taxon>
        <taxon>Bacteroidota</taxon>
        <taxon>Flavobacteriia</taxon>
        <taxon>Flavobacteriales</taxon>
        <taxon>Flavobacteriaceae</taxon>
        <taxon>Winogradskyella</taxon>
    </lineage>
</organism>
<keyword evidence="2" id="KW-1185">Reference proteome</keyword>
<name>A0A1G8BFN6_9FLAO</name>
<dbReference type="Proteomes" id="UP000199492">
    <property type="component" value="Unassembled WGS sequence"/>
</dbReference>
<protein>
    <submittedName>
        <fullName evidence="1">Uncharacterized protein</fullName>
    </submittedName>
</protein>
<sequence>MKTLQDIENQIIRLTTSIEVNYPELYKSLDESPITIPSSSHPQMTISIMEDYLETLKQMLKQYTKTHNKQ</sequence>
<reference evidence="2" key="1">
    <citation type="submission" date="2016-10" db="EMBL/GenBank/DDBJ databases">
        <authorList>
            <person name="Varghese N."/>
            <person name="Submissions S."/>
        </authorList>
    </citation>
    <scope>NUCLEOTIDE SEQUENCE [LARGE SCALE GENOMIC DNA]</scope>
    <source>
        <strain evidence="2">DSM 15363</strain>
    </source>
</reference>
<proteinExistence type="predicted"/>
<dbReference type="STRING" id="262004.SAMN04489796_102322"/>
<dbReference type="OrthoDB" id="680581at2"/>
<dbReference type="RefSeq" id="WP_092467192.1">
    <property type="nucleotide sequence ID" value="NZ_FNCZ01000002.1"/>
</dbReference>
<evidence type="ECO:0000313" key="1">
    <source>
        <dbReference type="EMBL" id="SDH32056.1"/>
    </source>
</evidence>
<dbReference type="AlphaFoldDB" id="A0A1G8BFN6"/>
<gene>
    <name evidence="1" type="ORF">SAMN04489796_102322</name>
</gene>